<evidence type="ECO:0000256" key="5">
    <source>
        <dbReference type="ARBA" id="ARBA00022771"/>
    </source>
</evidence>
<organism evidence="11 12">
    <name type="scientific">Protea cynaroides</name>
    <dbReference type="NCBI Taxonomy" id="273540"/>
    <lineage>
        <taxon>Eukaryota</taxon>
        <taxon>Viridiplantae</taxon>
        <taxon>Streptophyta</taxon>
        <taxon>Embryophyta</taxon>
        <taxon>Tracheophyta</taxon>
        <taxon>Spermatophyta</taxon>
        <taxon>Magnoliopsida</taxon>
        <taxon>Proteales</taxon>
        <taxon>Proteaceae</taxon>
        <taxon>Protea</taxon>
    </lineage>
</organism>
<proteinExistence type="predicted"/>
<gene>
    <name evidence="11" type="ORF">NE237_020608</name>
</gene>
<evidence type="ECO:0000256" key="4">
    <source>
        <dbReference type="ARBA" id="ARBA00022723"/>
    </source>
</evidence>
<keyword evidence="5 8" id="KW-0863">Zinc-finger</keyword>
<evidence type="ECO:0000256" key="6">
    <source>
        <dbReference type="ARBA" id="ARBA00022786"/>
    </source>
</evidence>
<feature type="compositionally biased region" description="Polar residues" evidence="9">
    <location>
        <begin position="198"/>
        <end position="229"/>
    </location>
</feature>
<comment type="catalytic activity">
    <reaction evidence="1">
        <text>S-ubiquitinyl-[E2 ubiquitin-conjugating enzyme]-L-cysteine + [acceptor protein]-L-lysine = [E2 ubiquitin-conjugating enzyme]-L-cysteine + N(6)-ubiquitinyl-[acceptor protein]-L-lysine.</text>
        <dbReference type="EC" id="2.3.2.27"/>
    </reaction>
</comment>
<evidence type="ECO:0000256" key="9">
    <source>
        <dbReference type="SAM" id="MobiDB-lite"/>
    </source>
</evidence>
<dbReference type="InterPro" id="IPR013083">
    <property type="entry name" value="Znf_RING/FYVE/PHD"/>
</dbReference>
<dbReference type="AlphaFoldDB" id="A0A9Q0H9K2"/>
<dbReference type="InterPro" id="IPR001841">
    <property type="entry name" value="Znf_RING"/>
</dbReference>
<evidence type="ECO:0000256" key="1">
    <source>
        <dbReference type="ARBA" id="ARBA00000900"/>
    </source>
</evidence>
<evidence type="ECO:0000256" key="3">
    <source>
        <dbReference type="ARBA" id="ARBA00022679"/>
    </source>
</evidence>
<dbReference type="PROSITE" id="PS50089">
    <property type="entry name" value="ZF_RING_2"/>
    <property type="match status" value="1"/>
</dbReference>
<keyword evidence="6" id="KW-0833">Ubl conjugation pathway</keyword>
<comment type="caution">
    <text evidence="11">The sequence shown here is derived from an EMBL/GenBank/DDBJ whole genome shotgun (WGS) entry which is preliminary data.</text>
</comment>
<evidence type="ECO:0000256" key="2">
    <source>
        <dbReference type="ARBA" id="ARBA00012483"/>
    </source>
</evidence>
<dbReference type="GO" id="GO:0016567">
    <property type="term" value="P:protein ubiquitination"/>
    <property type="evidence" value="ECO:0007669"/>
    <property type="project" value="UniProtKB-ARBA"/>
</dbReference>
<keyword evidence="12" id="KW-1185">Reference proteome</keyword>
<keyword evidence="3" id="KW-0808">Transferase</keyword>
<feature type="domain" description="RING-type" evidence="10">
    <location>
        <begin position="116"/>
        <end position="157"/>
    </location>
</feature>
<dbReference type="GO" id="GO:0061630">
    <property type="term" value="F:ubiquitin protein ligase activity"/>
    <property type="evidence" value="ECO:0007669"/>
    <property type="project" value="UniProtKB-EC"/>
</dbReference>
<dbReference type="Pfam" id="PF13639">
    <property type="entry name" value="zf-RING_2"/>
    <property type="match status" value="1"/>
</dbReference>
<dbReference type="Proteomes" id="UP001141806">
    <property type="component" value="Unassembled WGS sequence"/>
</dbReference>
<evidence type="ECO:0000313" key="12">
    <source>
        <dbReference type="Proteomes" id="UP001141806"/>
    </source>
</evidence>
<feature type="compositionally biased region" description="Basic and acidic residues" evidence="9">
    <location>
        <begin position="182"/>
        <end position="193"/>
    </location>
</feature>
<dbReference type="PANTHER" id="PTHR15710:SF132">
    <property type="entry name" value="E3 UBIQUITIN-PROTEIN LIGASE MPSR1"/>
    <property type="match status" value="1"/>
</dbReference>
<dbReference type="GO" id="GO:0008270">
    <property type="term" value="F:zinc ion binding"/>
    <property type="evidence" value="ECO:0007669"/>
    <property type="project" value="UniProtKB-KW"/>
</dbReference>
<dbReference type="EMBL" id="JAMYWD010000009">
    <property type="protein sequence ID" value="KAJ4960698.1"/>
    <property type="molecule type" value="Genomic_DNA"/>
</dbReference>
<reference evidence="11" key="1">
    <citation type="journal article" date="2023" name="Plant J.">
        <title>The genome of the king protea, Protea cynaroides.</title>
        <authorList>
            <person name="Chang J."/>
            <person name="Duong T.A."/>
            <person name="Schoeman C."/>
            <person name="Ma X."/>
            <person name="Roodt D."/>
            <person name="Barker N."/>
            <person name="Li Z."/>
            <person name="Van de Peer Y."/>
            <person name="Mizrachi E."/>
        </authorList>
    </citation>
    <scope>NUCLEOTIDE SEQUENCE</scope>
    <source>
        <tissue evidence="11">Young leaves</tissue>
    </source>
</reference>
<keyword evidence="4" id="KW-0479">Metal-binding</keyword>
<dbReference type="SMART" id="SM00184">
    <property type="entry name" value="RING"/>
    <property type="match status" value="1"/>
</dbReference>
<dbReference type="PANTHER" id="PTHR15710">
    <property type="entry name" value="E3 UBIQUITIN-PROTEIN LIGASE PRAJA"/>
    <property type="match status" value="1"/>
</dbReference>
<dbReference type="SUPFAM" id="SSF57850">
    <property type="entry name" value="RING/U-box"/>
    <property type="match status" value="1"/>
</dbReference>
<dbReference type="OrthoDB" id="8062037at2759"/>
<evidence type="ECO:0000256" key="8">
    <source>
        <dbReference type="PROSITE-ProRule" id="PRU00175"/>
    </source>
</evidence>
<name>A0A9Q0H9K2_9MAGN</name>
<evidence type="ECO:0000256" key="7">
    <source>
        <dbReference type="ARBA" id="ARBA00022833"/>
    </source>
</evidence>
<feature type="region of interest" description="Disordered" evidence="9">
    <location>
        <begin position="166"/>
        <end position="235"/>
    </location>
</feature>
<dbReference type="Gene3D" id="3.30.40.10">
    <property type="entry name" value="Zinc/RING finger domain, C3HC4 (zinc finger)"/>
    <property type="match status" value="1"/>
</dbReference>
<accession>A0A9Q0H9K2</accession>
<protein>
    <recommendedName>
        <fullName evidence="2">RING-type E3 ubiquitin transferase</fullName>
        <ecNumber evidence="2">2.3.2.27</ecNumber>
    </recommendedName>
</protein>
<dbReference type="GO" id="GO:0005737">
    <property type="term" value="C:cytoplasm"/>
    <property type="evidence" value="ECO:0007669"/>
    <property type="project" value="TreeGrafter"/>
</dbReference>
<dbReference type="FunFam" id="3.30.40.10:FF:000127">
    <property type="entry name" value="E3 ubiquitin-protein ligase RNF181"/>
    <property type="match status" value="1"/>
</dbReference>
<evidence type="ECO:0000259" key="10">
    <source>
        <dbReference type="PROSITE" id="PS50089"/>
    </source>
</evidence>
<sequence length="235" mass="25698">MASNPDSSEASSLMEQLASTRNRDLSLLLPLILGISSSPRREPSNESDQETGSGSVDRIILINPITQGMIVIDGGRSLESLLRDAMGKEGLPPASKASIEEMPKVEITQEDLDQECSICLDGWEIGGEAREMPCKHRFHSSCIEEWLGMHGSCPLCRFKMPTDEEDCRKRSRGDGNGAVEDEQGRGRRAERGEIWVTFSFSNNQGGNMDSTTPAIESSEFSSLNAAATDSNREDQ</sequence>
<keyword evidence="7" id="KW-0862">Zinc</keyword>
<dbReference type="EC" id="2.3.2.27" evidence="2"/>
<evidence type="ECO:0000313" key="11">
    <source>
        <dbReference type="EMBL" id="KAJ4960698.1"/>
    </source>
</evidence>